<dbReference type="EnsemblPlants" id="PGSC0003DMT400048408">
    <property type="protein sequence ID" value="PGSC0003DMT400048408"/>
    <property type="gene ID" value="PGSC0003DMG400018804"/>
</dbReference>
<dbReference type="AlphaFoldDB" id="M1BME3"/>
<reference evidence="2" key="2">
    <citation type="submission" date="2015-06" db="UniProtKB">
        <authorList>
            <consortium name="EnsemblPlants"/>
        </authorList>
    </citation>
    <scope>IDENTIFICATION</scope>
    <source>
        <strain evidence="2">DM1-3 516 R44</strain>
    </source>
</reference>
<evidence type="ECO:0000313" key="2">
    <source>
        <dbReference type="EnsemblPlants" id="PGSC0003DMT400048408"/>
    </source>
</evidence>
<feature type="region of interest" description="Disordered" evidence="1">
    <location>
        <begin position="1"/>
        <end position="29"/>
    </location>
</feature>
<dbReference type="HOGENOM" id="CLU_2546953_0_0_1"/>
<keyword evidence="3" id="KW-1185">Reference proteome</keyword>
<protein>
    <submittedName>
        <fullName evidence="2">Uncharacterized protein</fullName>
    </submittedName>
</protein>
<dbReference type="InParanoid" id="M1BME3"/>
<dbReference type="PaxDb" id="4113-PGSC0003DMT400048408"/>
<name>M1BME3_SOLTU</name>
<feature type="compositionally biased region" description="Basic and acidic residues" evidence="1">
    <location>
        <begin position="14"/>
        <end position="25"/>
    </location>
</feature>
<dbReference type="Gramene" id="PGSC0003DMT400048408">
    <property type="protein sequence ID" value="PGSC0003DMT400048408"/>
    <property type="gene ID" value="PGSC0003DMG400018804"/>
</dbReference>
<dbReference type="OMA" id="CGHTTHP"/>
<dbReference type="SMR" id="M1BME3"/>
<accession>M1BME3</accession>
<organism evidence="2 3">
    <name type="scientific">Solanum tuberosum</name>
    <name type="common">Potato</name>
    <dbReference type="NCBI Taxonomy" id="4113"/>
    <lineage>
        <taxon>Eukaryota</taxon>
        <taxon>Viridiplantae</taxon>
        <taxon>Streptophyta</taxon>
        <taxon>Embryophyta</taxon>
        <taxon>Tracheophyta</taxon>
        <taxon>Spermatophyta</taxon>
        <taxon>Magnoliopsida</taxon>
        <taxon>eudicotyledons</taxon>
        <taxon>Gunneridae</taxon>
        <taxon>Pentapetalae</taxon>
        <taxon>asterids</taxon>
        <taxon>lamiids</taxon>
        <taxon>Solanales</taxon>
        <taxon>Solanaceae</taxon>
        <taxon>Solanoideae</taxon>
        <taxon>Solaneae</taxon>
        <taxon>Solanum</taxon>
    </lineage>
</organism>
<dbReference type="Proteomes" id="UP000011115">
    <property type="component" value="Unassembled WGS sequence"/>
</dbReference>
<reference evidence="3" key="1">
    <citation type="journal article" date="2011" name="Nature">
        <title>Genome sequence and analysis of the tuber crop potato.</title>
        <authorList>
            <consortium name="The Potato Genome Sequencing Consortium"/>
        </authorList>
    </citation>
    <scope>NUCLEOTIDE SEQUENCE [LARGE SCALE GENOMIC DNA]</scope>
    <source>
        <strain evidence="3">cv. DM1-3 516 R44</strain>
    </source>
</reference>
<evidence type="ECO:0000256" key="1">
    <source>
        <dbReference type="SAM" id="MobiDB-lite"/>
    </source>
</evidence>
<sequence length="86" mass="9883">MKLQSRNRGMRNVIKIESESRESNGHKNVKRIVRVQQQVVCSMVMLPGPRCAKRKTWIKAKKRVTGVNHAQHGHTTHTASCMTKNY</sequence>
<evidence type="ECO:0000313" key="3">
    <source>
        <dbReference type="Proteomes" id="UP000011115"/>
    </source>
</evidence>
<proteinExistence type="predicted"/>